<dbReference type="Pfam" id="PF00172">
    <property type="entry name" value="Zn_clus"/>
    <property type="match status" value="1"/>
</dbReference>
<evidence type="ECO:0000259" key="4">
    <source>
        <dbReference type="PROSITE" id="PS50048"/>
    </source>
</evidence>
<dbReference type="GO" id="GO:0008270">
    <property type="term" value="F:zinc ion binding"/>
    <property type="evidence" value="ECO:0007669"/>
    <property type="project" value="InterPro"/>
</dbReference>
<comment type="caution">
    <text evidence="5">The sequence shown here is derived from an EMBL/GenBank/DDBJ whole genome shotgun (WGS) entry which is preliminary data.</text>
</comment>
<gene>
    <name evidence="5" type="ORF">BJ875DRAFT_469445</name>
</gene>
<dbReference type="PANTHER" id="PTHR47657">
    <property type="entry name" value="STEROL REGULATORY ELEMENT-BINDING PROTEIN ECM22"/>
    <property type="match status" value="1"/>
</dbReference>
<dbReference type="PROSITE" id="PS50048">
    <property type="entry name" value="ZN2_CY6_FUNGAL_2"/>
    <property type="match status" value="1"/>
</dbReference>
<name>A0A9P8C2V5_9HELO</name>
<evidence type="ECO:0000256" key="1">
    <source>
        <dbReference type="ARBA" id="ARBA00023242"/>
    </source>
</evidence>
<feature type="region of interest" description="Disordered" evidence="3">
    <location>
        <begin position="65"/>
        <end position="90"/>
    </location>
</feature>
<dbReference type="CDD" id="cd00067">
    <property type="entry name" value="GAL4"/>
    <property type="match status" value="1"/>
</dbReference>
<keyword evidence="2" id="KW-0175">Coiled coil</keyword>
<feature type="coiled-coil region" evidence="2">
    <location>
        <begin position="193"/>
        <end position="220"/>
    </location>
</feature>
<keyword evidence="1" id="KW-0539">Nucleus</keyword>
<dbReference type="OrthoDB" id="1924260at2759"/>
<reference evidence="5" key="1">
    <citation type="journal article" date="2021" name="IMA Fungus">
        <title>Genomic characterization of three marine fungi, including Emericellopsis atlantica sp. nov. with signatures of a generalist lifestyle and marine biomass degradation.</title>
        <authorList>
            <person name="Hagestad O.C."/>
            <person name="Hou L."/>
            <person name="Andersen J.H."/>
            <person name="Hansen E.H."/>
            <person name="Altermark B."/>
            <person name="Li C."/>
            <person name="Kuhnert E."/>
            <person name="Cox R.J."/>
            <person name="Crous P.W."/>
            <person name="Spatafora J.W."/>
            <person name="Lail K."/>
            <person name="Amirebrahimi M."/>
            <person name="Lipzen A."/>
            <person name="Pangilinan J."/>
            <person name="Andreopoulos W."/>
            <person name="Hayes R.D."/>
            <person name="Ng V."/>
            <person name="Grigoriev I.V."/>
            <person name="Jackson S.A."/>
            <person name="Sutton T.D.S."/>
            <person name="Dobson A.D.W."/>
            <person name="Rama T."/>
        </authorList>
    </citation>
    <scope>NUCLEOTIDE SEQUENCE</scope>
    <source>
        <strain evidence="5">TRa018bII</strain>
    </source>
</reference>
<proteinExistence type="predicted"/>
<organism evidence="5 6">
    <name type="scientific">Amylocarpus encephaloides</name>
    <dbReference type="NCBI Taxonomy" id="45428"/>
    <lineage>
        <taxon>Eukaryota</taxon>
        <taxon>Fungi</taxon>
        <taxon>Dikarya</taxon>
        <taxon>Ascomycota</taxon>
        <taxon>Pezizomycotina</taxon>
        <taxon>Leotiomycetes</taxon>
        <taxon>Helotiales</taxon>
        <taxon>Helotiales incertae sedis</taxon>
        <taxon>Amylocarpus</taxon>
    </lineage>
</organism>
<dbReference type="SMART" id="SM00066">
    <property type="entry name" value="GAL4"/>
    <property type="match status" value="1"/>
</dbReference>
<keyword evidence="6" id="KW-1185">Reference proteome</keyword>
<dbReference type="PANTHER" id="PTHR47657:SF12">
    <property type="entry name" value="ZN(II)2CYS6 TRANSCRIPTION FACTOR (EUROFUNG)"/>
    <property type="match status" value="1"/>
</dbReference>
<evidence type="ECO:0000313" key="6">
    <source>
        <dbReference type="Proteomes" id="UP000824998"/>
    </source>
</evidence>
<feature type="compositionally biased region" description="Polar residues" evidence="3">
    <location>
        <begin position="8"/>
        <end position="18"/>
    </location>
</feature>
<dbReference type="InterPro" id="IPR036864">
    <property type="entry name" value="Zn2-C6_fun-type_DNA-bd_sf"/>
</dbReference>
<protein>
    <recommendedName>
        <fullName evidence="4">Zn(2)-C6 fungal-type domain-containing protein</fullName>
    </recommendedName>
</protein>
<evidence type="ECO:0000256" key="2">
    <source>
        <dbReference type="SAM" id="Coils"/>
    </source>
</evidence>
<dbReference type="SUPFAM" id="SSF57701">
    <property type="entry name" value="Zn2/Cys6 DNA-binding domain"/>
    <property type="match status" value="1"/>
</dbReference>
<feature type="region of interest" description="Disordered" evidence="3">
    <location>
        <begin position="1"/>
        <end position="30"/>
    </location>
</feature>
<feature type="domain" description="Zn(2)-C6 fungal-type" evidence="4">
    <location>
        <begin position="33"/>
        <end position="63"/>
    </location>
</feature>
<dbReference type="PROSITE" id="PS00463">
    <property type="entry name" value="ZN2_CY6_FUNGAL_1"/>
    <property type="match status" value="1"/>
</dbReference>
<accession>A0A9P8C2V5</accession>
<dbReference type="InterPro" id="IPR001138">
    <property type="entry name" value="Zn2Cys6_DnaBD"/>
</dbReference>
<dbReference type="GO" id="GO:0000981">
    <property type="term" value="F:DNA-binding transcription factor activity, RNA polymerase II-specific"/>
    <property type="evidence" value="ECO:0007669"/>
    <property type="project" value="InterPro"/>
</dbReference>
<evidence type="ECO:0000313" key="5">
    <source>
        <dbReference type="EMBL" id="KAG9231477.1"/>
    </source>
</evidence>
<dbReference type="Proteomes" id="UP000824998">
    <property type="component" value="Unassembled WGS sequence"/>
</dbReference>
<dbReference type="AlphaFoldDB" id="A0A9P8C2V5"/>
<evidence type="ECO:0000256" key="3">
    <source>
        <dbReference type="SAM" id="MobiDB-lite"/>
    </source>
</evidence>
<dbReference type="EMBL" id="MU251600">
    <property type="protein sequence ID" value="KAG9231477.1"/>
    <property type="molecule type" value="Genomic_DNA"/>
</dbReference>
<dbReference type="InterPro" id="IPR052400">
    <property type="entry name" value="Zn2-C6_fungal_TF"/>
</dbReference>
<sequence length="431" mass="48494">MTPKSKRQTSSEQESGTTPAIRRRQHHIRSKKGCVTCKERHIRCDERMPFCRNCVRVGRVCTYAASSTSSSRNQTPDPTSPSPSRVTTLDSDGLLNVPGQTGQQDWPAYDANYPMQYQEGSNSIALSVVQQSYQISRGSAIPQWIPSMIADDCTFADNDRGGIHECIKYALVSFDAYIHDQATRTPMSGELYLSQACIAINKLQNEINRFSEENSDAIVTASIILAETAQDWEQWMVFIEGCAKALTHIRQNELPTMYPELLGSHFILHNYSTQENACELPHPGCQNEMHQQVNSVLTFIQATAAILSPEQYRTAGFGDLEQLALTVREVISLTSSGGEIFHRLAWLRSWMFWIELRKPNDKVEGQVLACYFYALVAAIVPLYPSRYQAGLPGICSGRMHTFIEDLGRETVTKYGLVELVDMAKVGWRRFE</sequence>
<dbReference type="Gene3D" id="4.10.240.10">
    <property type="entry name" value="Zn(2)-C6 fungal-type DNA-binding domain"/>
    <property type="match status" value="1"/>
</dbReference>
<feature type="compositionally biased region" description="Basic residues" evidence="3">
    <location>
        <begin position="21"/>
        <end position="30"/>
    </location>
</feature>